<evidence type="ECO:0000313" key="2">
    <source>
        <dbReference type="Proteomes" id="UP000501780"/>
    </source>
</evidence>
<dbReference type="Proteomes" id="UP000501780">
    <property type="component" value="Chromosome"/>
</dbReference>
<dbReference type="KEGG" id="bfc:BacF7301_12785"/>
<gene>
    <name evidence="1" type="ORF">BacF7301_12785</name>
</gene>
<evidence type="ECO:0000313" key="1">
    <source>
        <dbReference type="EMBL" id="QIU94965.1"/>
    </source>
</evidence>
<sequence>MKAVITLLICIAMATCSNTKRGTSSEKETGDIPIAENYGDSLVGKFVTNLYEFKLYDQPEGKVTEELYPARHYGGHVKEKKGDWIRFEDLRAINKLAVPFSGWTKWRENDTILFKVLKMQ</sequence>
<protein>
    <submittedName>
        <fullName evidence="1">Uncharacterized protein</fullName>
    </submittedName>
</protein>
<reference evidence="1 2" key="1">
    <citation type="submission" date="2020-03" db="EMBL/GenBank/DDBJ databases">
        <title>Genomic analysis of Bacteroides faecium CBA7301.</title>
        <authorList>
            <person name="Kim J."/>
            <person name="Roh S.W."/>
        </authorList>
    </citation>
    <scope>NUCLEOTIDE SEQUENCE [LARGE SCALE GENOMIC DNA]</scope>
    <source>
        <strain evidence="1 2">CBA7301</strain>
    </source>
</reference>
<keyword evidence="2" id="KW-1185">Reference proteome</keyword>
<dbReference type="AlphaFoldDB" id="A0A6H0KNV5"/>
<organism evidence="1 2">
    <name type="scientific">Bacteroides faecium</name>
    <dbReference type="NCBI Taxonomy" id="2715212"/>
    <lineage>
        <taxon>Bacteria</taxon>
        <taxon>Pseudomonadati</taxon>
        <taxon>Bacteroidota</taxon>
        <taxon>Bacteroidia</taxon>
        <taxon>Bacteroidales</taxon>
        <taxon>Bacteroidaceae</taxon>
        <taxon>Bacteroides</taxon>
    </lineage>
</organism>
<proteinExistence type="predicted"/>
<accession>A0A6H0KNV5</accession>
<name>A0A6H0KNV5_9BACE</name>
<dbReference type="RefSeq" id="WP_167963352.1">
    <property type="nucleotide sequence ID" value="NZ_CP050831.1"/>
</dbReference>
<dbReference type="EMBL" id="CP050831">
    <property type="protein sequence ID" value="QIU94965.1"/>
    <property type="molecule type" value="Genomic_DNA"/>
</dbReference>